<feature type="transmembrane region" description="Helical" evidence="1">
    <location>
        <begin position="128"/>
        <end position="146"/>
    </location>
</feature>
<evidence type="ECO:0000313" key="3">
    <source>
        <dbReference type="Proteomes" id="UP000006054"/>
    </source>
</evidence>
<dbReference type="PATRIC" id="fig|880071.3.peg.831"/>
<feature type="transmembrane region" description="Helical" evidence="1">
    <location>
        <begin position="102"/>
        <end position="122"/>
    </location>
</feature>
<evidence type="ECO:0000313" key="2">
    <source>
        <dbReference type="EMBL" id="AFM03312.1"/>
    </source>
</evidence>
<dbReference type="InterPro" id="IPR037185">
    <property type="entry name" value="EmrE-like"/>
</dbReference>
<evidence type="ECO:0008006" key="4">
    <source>
        <dbReference type="Google" id="ProtNLM"/>
    </source>
</evidence>
<feature type="transmembrane region" description="Helical" evidence="1">
    <location>
        <begin position="292"/>
        <end position="310"/>
    </location>
</feature>
<feature type="transmembrane region" description="Helical" evidence="1">
    <location>
        <begin position="200"/>
        <end position="223"/>
    </location>
</feature>
<name>I4AH77_BERLS</name>
<accession>I4AH77</accession>
<sequence precursor="true">MVILFILWILANVAIFINFRAFASYGVPTFPAIIVNYMVCVLTGSLFIAMGWIESPPVLETLTNTEFSTALYIAMGMGAFFIGSFYIMGLTTQLSGVAVSTLSARISFVIPVLINLWIWKSGGKEYDFINYIGLFLAIMAVGLVSYKPSQTIDATEYKDEKKKYLAILLPILVFLVSGIIDTTFNYTVREDVQIVLPNQQGIFSILLFGIAGLTGIIIFTIQFLRKKMTMTKKSVIGGICLGIPNFFSIFLLLKVLSGFKGDGALVFPVFNISVILIAAIASYFLFKEKLSLINKIGLGVAIFAILLISYQEIIA</sequence>
<feature type="transmembrane region" description="Helical" evidence="1">
    <location>
        <begin position="30"/>
        <end position="50"/>
    </location>
</feature>
<dbReference type="RefSeq" id="WP_014796770.1">
    <property type="nucleotide sequence ID" value="NC_018018.1"/>
</dbReference>
<keyword evidence="1" id="KW-1133">Transmembrane helix</keyword>
<feature type="transmembrane region" description="Helical" evidence="1">
    <location>
        <begin position="70"/>
        <end position="90"/>
    </location>
</feature>
<reference evidence="3" key="1">
    <citation type="submission" date="2012-06" db="EMBL/GenBank/DDBJ databases">
        <title>The complete genome of Flexibacter litoralis DSM 6794.</title>
        <authorList>
            <person name="Lucas S."/>
            <person name="Copeland A."/>
            <person name="Lapidus A."/>
            <person name="Glavina del Rio T."/>
            <person name="Dalin E."/>
            <person name="Tice H."/>
            <person name="Bruce D."/>
            <person name="Goodwin L."/>
            <person name="Pitluck S."/>
            <person name="Peters L."/>
            <person name="Ovchinnikova G."/>
            <person name="Lu M."/>
            <person name="Kyrpides N."/>
            <person name="Mavromatis K."/>
            <person name="Ivanova N."/>
            <person name="Brettin T."/>
            <person name="Detter J.C."/>
            <person name="Han C."/>
            <person name="Larimer F."/>
            <person name="Land M."/>
            <person name="Hauser L."/>
            <person name="Markowitz V."/>
            <person name="Cheng J.-F."/>
            <person name="Hugenholtz P."/>
            <person name="Woyke T."/>
            <person name="Wu D."/>
            <person name="Spring S."/>
            <person name="Lang E."/>
            <person name="Kopitz M."/>
            <person name="Brambilla E."/>
            <person name="Klenk H.-P."/>
            <person name="Eisen J.A."/>
        </authorList>
    </citation>
    <scope>NUCLEOTIDE SEQUENCE [LARGE SCALE GENOMIC DNA]</scope>
    <source>
        <strain evidence="3">ATCC 23117 / DSM 6794 / NBRC 15988 / NCIMB 1366 / Sio-4</strain>
    </source>
</reference>
<keyword evidence="1" id="KW-0472">Membrane</keyword>
<feature type="transmembrane region" description="Helical" evidence="1">
    <location>
        <begin position="167"/>
        <end position="188"/>
    </location>
</feature>
<organism evidence="2 3">
    <name type="scientific">Bernardetia litoralis (strain ATCC 23117 / DSM 6794 / NBRC 15988 / NCIMB 1366 / Fx l1 / Sio-4)</name>
    <name type="common">Flexibacter litoralis</name>
    <dbReference type="NCBI Taxonomy" id="880071"/>
    <lineage>
        <taxon>Bacteria</taxon>
        <taxon>Pseudomonadati</taxon>
        <taxon>Bacteroidota</taxon>
        <taxon>Cytophagia</taxon>
        <taxon>Cytophagales</taxon>
        <taxon>Bernardetiaceae</taxon>
        <taxon>Bernardetia</taxon>
    </lineage>
</organism>
<dbReference type="EMBL" id="CP003345">
    <property type="protein sequence ID" value="AFM03312.1"/>
    <property type="molecule type" value="Genomic_DNA"/>
</dbReference>
<gene>
    <name evidence="2" type="ordered locus">Fleli_0855</name>
</gene>
<dbReference type="OrthoDB" id="1524053at2"/>
<dbReference type="AlphaFoldDB" id="I4AH77"/>
<dbReference type="HOGENOM" id="CLU_062241_1_0_10"/>
<protein>
    <recommendedName>
        <fullName evidence="4">EamA-like transporter family</fullName>
    </recommendedName>
</protein>
<feature type="transmembrane region" description="Helical" evidence="1">
    <location>
        <begin position="6"/>
        <end position="23"/>
    </location>
</feature>
<dbReference type="eggNOG" id="COG0697">
    <property type="taxonomic scope" value="Bacteria"/>
</dbReference>
<feature type="transmembrane region" description="Helical" evidence="1">
    <location>
        <begin position="265"/>
        <end position="285"/>
    </location>
</feature>
<keyword evidence="1" id="KW-0812">Transmembrane</keyword>
<keyword evidence="3" id="KW-1185">Reference proteome</keyword>
<dbReference type="SUPFAM" id="SSF103481">
    <property type="entry name" value="Multidrug resistance efflux transporter EmrE"/>
    <property type="match status" value="1"/>
</dbReference>
<dbReference type="Gene3D" id="1.10.3730.20">
    <property type="match status" value="1"/>
</dbReference>
<dbReference type="Proteomes" id="UP000006054">
    <property type="component" value="Chromosome"/>
</dbReference>
<dbReference type="STRING" id="880071.Fleli_0855"/>
<feature type="transmembrane region" description="Helical" evidence="1">
    <location>
        <begin position="235"/>
        <end position="253"/>
    </location>
</feature>
<proteinExistence type="predicted"/>
<evidence type="ECO:0000256" key="1">
    <source>
        <dbReference type="SAM" id="Phobius"/>
    </source>
</evidence>
<dbReference type="KEGG" id="fli:Fleli_0855"/>